<accession>A0A017HSF2</accession>
<dbReference type="AlphaFoldDB" id="A0A017HSF2"/>
<dbReference type="InterPro" id="IPR042047">
    <property type="entry name" value="SleB_dom1"/>
</dbReference>
<dbReference type="HOGENOM" id="CLU_1110749_0_0_5"/>
<evidence type="ECO:0000259" key="1">
    <source>
        <dbReference type="Pfam" id="PF07486"/>
    </source>
</evidence>
<dbReference type="GO" id="GO:0016787">
    <property type="term" value="F:hydrolase activity"/>
    <property type="evidence" value="ECO:0007669"/>
    <property type="project" value="InterPro"/>
</dbReference>
<reference evidence="2 3" key="1">
    <citation type="submission" date="2013-02" db="EMBL/GenBank/DDBJ databases">
        <authorList>
            <person name="Fiebig A."/>
            <person name="Goeker M."/>
            <person name="Klenk H.-P.P."/>
        </authorList>
    </citation>
    <scope>NUCLEOTIDE SEQUENCE [LARGE SCALE GENOMIC DNA]</scope>
    <source>
        <strain evidence="2 3">DSM 19309</strain>
    </source>
</reference>
<dbReference type="Pfam" id="PF07486">
    <property type="entry name" value="Hydrolase_2"/>
    <property type="match status" value="1"/>
</dbReference>
<organism evidence="2 3">
    <name type="scientific">Rubellimicrobium mesophilum DSM 19309</name>
    <dbReference type="NCBI Taxonomy" id="442562"/>
    <lineage>
        <taxon>Bacteria</taxon>
        <taxon>Pseudomonadati</taxon>
        <taxon>Pseudomonadota</taxon>
        <taxon>Alphaproteobacteria</taxon>
        <taxon>Rhodobacterales</taxon>
        <taxon>Roseobacteraceae</taxon>
        <taxon>Rubellimicrobium</taxon>
    </lineage>
</organism>
<evidence type="ECO:0000313" key="2">
    <source>
        <dbReference type="EMBL" id="EYD77427.1"/>
    </source>
</evidence>
<proteinExistence type="predicted"/>
<dbReference type="Gene3D" id="1.10.10.2520">
    <property type="entry name" value="Cell wall hydrolase SleB, domain 1"/>
    <property type="match status" value="1"/>
</dbReference>
<dbReference type="Proteomes" id="UP000019666">
    <property type="component" value="Unassembled WGS sequence"/>
</dbReference>
<dbReference type="STRING" id="442562.Rumeso_00976"/>
<keyword evidence="3" id="KW-1185">Reference proteome</keyword>
<dbReference type="EMBL" id="AOSK01000029">
    <property type="protein sequence ID" value="EYD77427.1"/>
    <property type="molecule type" value="Genomic_DNA"/>
</dbReference>
<evidence type="ECO:0000313" key="3">
    <source>
        <dbReference type="Proteomes" id="UP000019666"/>
    </source>
</evidence>
<protein>
    <recommendedName>
        <fullName evidence="1">Cell wall hydrolase SleB domain-containing protein</fullName>
    </recommendedName>
</protein>
<comment type="caution">
    <text evidence="2">The sequence shown here is derived from an EMBL/GenBank/DDBJ whole genome shotgun (WGS) entry which is preliminary data.</text>
</comment>
<sequence length="250" mass="26692">MSRGVAIGMALLGLAASAQDRSNARAALVEGRAAATAPIAVLQPGTAQPTLAPPSRIQGPAAFRGEALPRPRLRPFAAQGPLLARVSDEAFRPRARPVEALFRPQARPGDLLLPDPPRTLAGASDLVCIAVAIYHEARDQPLDGQLAVASVILNRAALPDRWGGSPCAVITPGQFSFLTGWGTFPPIEDREAWAIAVEMAREALERGPSPLVGRADHYHTPAVHPRWGRDMVRVIQIDDHIFYAEPTGRG</sequence>
<feature type="domain" description="Cell wall hydrolase SleB" evidence="1">
    <location>
        <begin position="140"/>
        <end position="243"/>
    </location>
</feature>
<dbReference type="InterPro" id="IPR011105">
    <property type="entry name" value="Cell_wall_hydrolase_SleB"/>
</dbReference>
<gene>
    <name evidence="2" type="ORF">Rumeso_00976</name>
</gene>
<name>A0A017HSF2_9RHOB</name>